<comment type="caution">
    <text evidence="2">The sequence shown here is derived from an EMBL/GenBank/DDBJ whole genome shotgun (WGS) entry which is preliminary data.</text>
</comment>
<keyword evidence="1" id="KW-0812">Transmembrane</keyword>
<proteinExistence type="predicted"/>
<keyword evidence="1" id="KW-1133">Transmembrane helix</keyword>
<keyword evidence="3" id="KW-1185">Reference proteome</keyword>
<reference evidence="2 3" key="1">
    <citation type="submission" date="2019-05" db="EMBL/GenBank/DDBJ databases">
        <title>Another draft genome of Portunus trituberculatus and its Hox gene families provides insights of decapod evolution.</title>
        <authorList>
            <person name="Jeong J.-H."/>
            <person name="Song I."/>
            <person name="Kim S."/>
            <person name="Choi T."/>
            <person name="Kim D."/>
            <person name="Ryu S."/>
            <person name="Kim W."/>
        </authorList>
    </citation>
    <scope>NUCLEOTIDE SEQUENCE [LARGE SCALE GENOMIC DNA]</scope>
    <source>
        <tissue evidence="2">Muscle</tissue>
    </source>
</reference>
<feature type="transmembrane region" description="Helical" evidence="1">
    <location>
        <begin position="6"/>
        <end position="33"/>
    </location>
</feature>
<dbReference type="AlphaFoldDB" id="A0A5B7EBQ3"/>
<evidence type="ECO:0000313" key="3">
    <source>
        <dbReference type="Proteomes" id="UP000324222"/>
    </source>
</evidence>
<name>A0A5B7EBQ3_PORTR</name>
<evidence type="ECO:0000256" key="1">
    <source>
        <dbReference type="SAM" id="Phobius"/>
    </source>
</evidence>
<dbReference type="EMBL" id="VSRR010002326">
    <property type="protein sequence ID" value="MPC30837.1"/>
    <property type="molecule type" value="Genomic_DNA"/>
</dbReference>
<accession>A0A5B7EBQ3</accession>
<organism evidence="2 3">
    <name type="scientific">Portunus trituberculatus</name>
    <name type="common">Swimming crab</name>
    <name type="synonym">Neptunus trituberculatus</name>
    <dbReference type="NCBI Taxonomy" id="210409"/>
    <lineage>
        <taxon>Eukaryota</taxon>
        <taxon>Metazoa</taxon>
        <taxon>Ecdysozoa</taxon>
        <taxon>Arthropoda</taxon>
        <taxon>Crustacea</taxon>
        <taxon>Multicrustacea</taxon>
        <taxon>Malacostraca</taxon>
        <taxon>Eumalacostraca</taxon>
        <taxon>Eucarida</taxon>
        <taxon>Decapoda</taxon>
        <taxon>Pleocyemata</taxon>
        <taxon>Brachyura</taxon>
        <taxon>Eubrachyura</taxon>
        <taxon>Portunoidea</taxon>
        <taxon>Portunidae</taxon>
        <taxon>Portuninae</taxon>
        <taxon>Portunus</taxon>
    </lineage>
</organism>
<keyword evidence="1" id="KW-0472">Membrane</keyword>
<dbReference type="Proteomes" id="UP000324222">
    <property type="component" value="Unassembled WGS sequence"/>
</dbReference>
<evidence type="ECO:0000313" key="2">
    <source>
        <dbReference type="EMBL" id="MPC30837.1"/>
    </source>
</evidence>
<gene>
    <name evidence="2" type="ORF">E2C01_024106</name>
</gene>
<sequence length="289" mass="31203">MVKLSLFFSTLVFDVSLIPLLHILSLASFLNLLRDPHDWRNRDLFAELLRLEISCRYHVLGVRGSEGEKCIATGGLTSSCTPEVVHCTLGYPAGTCVSVHGTSSAGNQMQKVTGSDLRCGGLSLITGRAATIHSIGRIKSHRPLEPPSTLQVLRLQGVPGLDGVSGSLRIVHLPCVFLHAPHVDGAPGPSWSLRLSSAPFVSVRRMCLSKESDLRAGRGLFLALSAVDSGLAGCRTPESKRSSFERRLVSVEPPHFFFCVAQPPTDFSLRQCVPAGGVVLSRLVCRMRV</sequence>
<protein>
    <submittedName>
        <fullName evidence="2">Uncharacterized protein</fullName>
    </submittedName>
</protein>